<dbReference type="PIRSF" id="PIRSF002939">
    <property type="entry name" value="RNA_polymerase_sigma-H_factor"/>
    <property type="match status" value="1"/>
</dbReference>
<feature type="domain" description="RNA polymerase sigma factor 70 region 4 type 2" evidence="9">
    <location>
        <begin position="167"/>
        <end position="201"/>
    </location>
</feature>
<reference evidence="10 11" key="1">
    <citation type="submission" date="2019-08" db="EMBL/GenBank/DDBJ databases">
        <title>In-depth cultivation of the pig gut microbiome towards novel bacterial diversity and tailored functional studies.</title>
        <authorList>
            <person name="Wylensek D."/>
            <person name="Hitch T.C.A."/>
            <person name="Clavel T."/>
        </authorList>
    </citation>
    <scope>NUCLEOTIDE SEQUENCE [LARGE SCALE GENOMIC DNA]</scope>
    <source>
        <strain evidence="11">WCA-380-WT-3B3</strain>
    </source>
</reference>
<keyword evidence="6" id="KW-0804">Transcription</keyword>
<keyword evidence="4" id="KW-0731">Sigma factor</keyword>
<dbReference type="AlphaFoldDB" id="A0A6I2UWG7"/>
<comment type="similarity">
    <text evidence="1">Belongs to the sigma-70 factor family.</text>
</comment>
<evidence type="ECO:0000313" key="11">
    <source>
        <dbReference type="Proteomes" id="UP000430222"/>
    </source>
</evidence>
<dbReference type="GO" id="GO:0006352">
    <property type="term" value="P:DNA-templated transcription initiation"/>
    <property type="evidence" value="ECO:0007669"/>
    <property type="project" value="InterPro"/>
</dbReference>
<dbReference type="InterPro" id="IPR013249">
    <property type="entry name" value="RNA_pol_sigma70_r4_t2"/>
</dbReference>
<evidence type="ECO:0000256" key="6">
    <source>
        <dbReference type="ARBA" id="ARBA00023163"/>
    </source>
</evidence>
<sequence length="251" mass="29323">MKQYDGMASAKDEELVRCYQQDKDDRLLAFLFARYQKMIAGQTRWYNSCSISQEDLFQEGRIGFFKAVRDYNPDHGIPFAIFAQRCVRCQFITALKTMQRLKHQPLNQAYSLDNSIAGSGRDYTLMDILSSADETINPEYCLLMKEDYGYCRSIVEKELTPFDLRIFLCYICGRSYQAIATDTGVSVKSVDNALHRSKQKLRRHILRHQDIQPEMFRHYLIIQQLLLRLQEDVDENILPLQLPDLLQDLIA</sequence>
<dbReference type="PANTHER" id="PTHR30385:SF1">
    <property type="entry name" value="RNA POLYMERASE SIGMA-H FACTOR"/>
    <property type="match status" value="1"/>
</dbReference>
<evidence type="ECO:0000256" key="5">
    <source>
        <dbReference type="ARBA" id="ARBA00023125"/>
    </source>
</evidence>
<dbReference type="EMBL" id="VUNL01000012">
    <property type="protein sequence ID" value="MSV25577.1"/>
    <property type="molecule type" value="Genomic_DNA"/>
</dbReference>
<dbReference type="PANTHER" id="PTHR30385">
    <property type="entry name" value="SIGMA FACTOR F FLAGELLAR"/>
    <property type="match status" value="1"/>
</dbReference>
<name>A0A6I2UWG7_9FIRM</name>
<evidence type="ECO:0000256" key="3">
    <source>
        <dbReference type="ARBA" id="ARBA00023015"/>
    </source>
</evidence>
<keyword evidence="3" id="KW-0805">Transcription regulation</keyword>
<protein>
    <recommendedName>
        <fullName evidence="2">RNA polymerase sigma factor SigS</fullName>
    </recommendedName>
</protein>
<dbReference type="Pfam" id="PF08281">
    <property type="entry name" value="Sigma70_r4_2"/>
    <property type="match status" value="1"/>
</dbReference>
<dbReference type="SUPFAM" id="SSF88946">
    <property type="entry name" value="Sigma2 domain of RNA polymerase sigma factors"/>
    <property type="match status" value="1"/>
</dbReference>
<organism evidence="10 11">
    <name type="scientific">Selenomonas montiformis</name>
    <dbReference type="NCBI Taxonomy" id="2652285"/>
    <lineage>
        <taxon>Bacteria</taxon>
        <taxon>Bacillati</taxon>
        <taxon>Bacillota</taxon>
        <taxon>Negativicutes</taxon>
        <taxon>Selenomonadales</taxon>
        <taxon>Selenomonadaceae</taxon>
        <taxon>Selenomonas</taxon>
    </lineage>
</organism>
<dbReference type="NCBIfam" id="TIGR02937">
    <property type="entry name" value="sigma70-ECF"/>
    <property type="match status" value="1"/>
</dbReference>
<evidence type="ECO:0000259" key="8">
    <source>
        <dbReference type="Pfam" id="PF04542"/>
    </source>
</evidence>
<gene>
    <name evidence="10" type="ORF">FYJ78_10460</name>
</gene>
<dbReference type="RefSeq" id="WP_154621334.1">
    <property type="nucleotide sequence ID" value="NZ_JBQHVT010000017.1"/>
</dbReference>
<dbReference type="Pfam" id="PF04542">
    <property type="entry name" value="Sigma70_r2"/>
    <property type="match status" value="1"/>
</dbReference>
<dbReference type="InterPro" id="IPR014284">
    <property type="entry name" value="RNA_pol_sigma-70_dom"/>
</dbReference>
<feature type="domain" description="RNA polymerase sigma-70 region 2" evidence="8">
    <location>
        <begin position="31"/>
        <end position="99"/>
    </location>
</feature>
<dbReference type="InterPro" id="IPR007627">
    <property type="entry name" value="RNA_pol_sigma70_r2"/>
</dbReference>
<dbReference type="InterPro" id="IPR016371">
    <property type="entry name" value="RNA_pol_sigma-H_factor"/>
</dbReference>
<dbReference type="GO" id="GO:0016987">
    <property type="term" value="F:sigma factor activity"/>
    <property type="evidence" value="ECO:0007669"/>
    <property type="project" value="UniProtKB-KW"/>
</dbReference>
<keyword evidence="5" id="KW-0238">DNA-binding</keyword>
<evidence type="ECO:0000313" key="10">
    <source>
        <dbReference type="EMBL" id="MSV25577.1"/>
    </source>
</evidence>
<evidence type="ECO:0000256" key="4">
    <source>
        <dbReference type="ARBA" id="ARBA00023082"/>
    </source>
</evidence>
<keyword evidence="11" id="KW-1185">Reference proteome</keyword>
<proteinExistence type="inferred from homology"/>
<evidence type="ECO:0000256" key="2">
    <source>
        <dbReference type="ARBA" id="ARBA00021245"/>
    </source>
</evidence>
<evidence type="ECO:0000256" key="1">
    <source>
        <dbReference type="ARBA" id="ARBA00007788"/>
    </source>
</evidence>
<dbReference type="InterPro" id="IPR016032">
    <property type="entry name" value="Sig_transdc_resp-reg_C-effctor"/>
</dbReference>
<dbReference type="SUPFAM" id="SSF46894">
    <property type="entry name" value="C-terminal effector domain of the bipartite response regulators"/>
    <property type="match status" value="1"/>
</dbReference>
<dbReference type="Gene3D" id="1.10.10.10">
    <property type="entry name" value="Winged helix-like DNA-binding domain superfamily/Winged helix DNA-binding domain"/>
    <property type="match status" value="1"/>
</dbReference>
<accession>A0A6I2UWG7</accession>
<comment type="function">
    <text evidence="7">Sigma factors are initiation factors that promote the attachment of RNA polymerase to specific initiation sites and are then released. Sigma-S contributes to the protection against external stress, thus playing a role in cellular fitness and survival.</text>
</comment>
<evidence type="ECO:0000256" key="7">
    <source>
        <dbReference type="ARBA" id="ARBA00024701"/>
    </source>
</evidence>
<dbReference type="Gene3D" id="1.10.1740.10">
    <property type="match status" value="1"/>
</dbReference>
<dbReference type="Proteomes" id="UP000430222">
    <property type="component" value="Unassembled WGS sequence"/>
</dbReference>
<dbReference type="InterPro" id="IPR013325">
    <property type="entry name" value="RNA_pol_sigma_r2"/>
</dbReference>
<comment type="caution">
    <text evidence="10">The sequence shown here is derived from an EMBL/GenBank/DDBJ whole genome shotgun (WGS) entry which is preliminary data.</text>
</comment>
<dbReference type="InterPro" id="IPR036388">
    <property type="entry name" value="WH-like_DNA-bd_sf"/>
</dbReference>
<evidence type="ECO:0000259" key="9">
    <source>
        <dbReference type="Pfam" id="PF08281"/>
    </source>
</evidence>
<dbReference type="GO" id="GO:0003677">
    <property type="term" value="F:DNA binding"/>
    <property type="evidence" value="ECO:0007669"/>
    <property type="project" value="UniProtKB-KW"/>
</dbReference>